<evidence type="ECO:0000313" key="3">
    <source>
        <dbReference type="EMBL" id="KAK4033720.1"/>
    </source>
</evidence>
<dbReference type="InterPro" id="IPR011043">
    <property type="entry name" value="Gal_Oxase/kelch_b-propeller"/>
</dbReference>
<evidence type="ECO:0000256" key="2">
    <source>
        <dbReference type="ARBA" id="ARBA00023004"/>
    </source>
</evidence>
<evidence type="ECO:0000256" key="1">
    <source>
        <dbReference type="ARBA" id="ARBA00022737"/>
    </source>
</evidence>
<organism evidence="3 4">
    <name type="scientific">Parachaetomium inaequale</name>
    <dbReference type="NCBI Taxonomy" id="2588326"/>
    <lineage>
        <taxon>Eukaryota</taxon>
        <taxon>Fungi</taxon>
        <taxon>Dikarya</taxon>
        <taxon>Ascomycota</taxon>
        <taxon>Pezizomycotina</taxon>
        <taxon>Sordariomycetes</taxon>
        <taxon>Sordariomycetidae</taxon>
        <taxon>Sordariales</taxon>
        <taxon>Chaetomiaceae</taxon>
        <taxon>Parachaetomium</taxon>
    </lineage>
</organism>
<dbReference type="PANTHER" id="PTHR47435">
    <property type="entry name" value="KELCH REPEAT PROTEIN (AFU_ORTHOLOGUE AFUA_5G12780)"/>
    <property type="match status" value="1"/>
</dbReference>
<gene>
    <name evidence="3" type="ORF">C8A01DRAFT_39806</name>
</gene>
<dbReference type="AlphaFoldDB" id="A0AAN6SNK5"/>
<sequence length="447" mass="47468">MAEVAAAAIAAEQVVATGVEAAAAVAIAAPTLPLKISLTHLPNPAPEGSPHPALARAHHTLTVLPNNKAFIFGGRDPSGALCPPGIHTITLPPSKTTTDPSSANDDYGTAYTCYPPYSLQDASTGETLVPSPRAGHAACSRGGRYLLIHGGRGANGKAVDEGNCIWQWDCEGLSWGKLRGDSQLGVGMAPRWGHWMFGDEEQGFLVVVGGRTAETQSEEGGTEREVWMYDFERMVWTALPGMPAGPVAAAYAGGRVYIISRDGEGDVGLGGVVRYLDMRASPTEREKPRALVWESVSFPANPLAPGPKPREGGALVPLSTGHGREYLVYLFGCSEEEAGKEYYSDIWTLQVPAHGRSAAAAKDKIREKLPGMESGEFRWAEAEIVPTEQMTAEGKVHPGPRGLFAADACLDGQGIVLWGGVNAKGEEEGDGWVLRLAHGYADNDRYE</sequence>
<evidence type="ECO:0000313" key="4">
    <source>
        <dbReference type="Proteomes" id="UP001303115"/>
    </source>
</evidence>
<dbReference type="Proteomes" id="UP001303115">
    <property type="component" value="Unassembled WGS sequence"/>
</dbReference>
<comment type="caution">
    <text evidence="3">The sequence shown here is derived from an EMBL/GenBank/DDBJ whole genome shotgun (WGS) entry which is preliminary data.</text>
</comment>
<proteinExistence type="predicted"/>
<dbReference type="Gene3D" id="2.120.10.80">
    <property type="entry name" value="Kelch-type beta propeller"/>
    <property type="match status" value="1"/>
</dbReference>
<dbReference type="SUPFAM" id="SSF50965">
    <property type="entry name" value="Galactose oxidase, central domain"/>
    <property type="match status" value="1"/>
</dbReference>
<dbReference type="InterPro" id="IPR015915">
    <property type="entry name" value="Kelch-typ_b-propeller"/>
</dbReference>
<name>A0AAN6SNK5_9PEZI</name>
<reference evidence="4" key="1">
    <citation type="journal article" date="2023" name="Mol. Phylogenet. Evol.">
        <title>Genome-scale phylogeny and comparative genomics of the fungal order Sordariales.</title>
        <authorList>
            <person name="Hensen N."/>
            <person name="Bonometti L."/>
            <person name="Westerberg I."/>
            <person name="Brannstrom I.O."/>
            <person name="Guillou S."/>
            <person name="Cros-Aarteil S."/>
            <person name="Calhoun S."/>
            <person name="Haridas S."/>
            <person name="Kuo A."/>
            <person name="Mondo S."/>
            <person name="Pangilinan J."/>
            <person name="Riley R."/>
            <person name="LaButti K."/>
            <person name="Andreopoulos B."/>
            <person name="Lipzen A."/>
            <person name="Chen C."/>
            <person name="Yan M."/>
            <person name="Daum C."/>
            <person name="Ng V."/>
            <person name="Clum A."/>
            <person name="Steindorff A."/>
            <person name="Ohm R.A."/>
            <person name="Martin F."/>
            <person name="Silar P."/>
            <person name="Natvig D.O."/>
            <person name="Lalanne C."/>
            <person name="Gautier V."/>
            <person name="Ament-Velasquez S.L."/>
            <person name="Kruys A."/>
            <person name="Hutchinson M.I."/>
            <person name="Powell A.J."/>
            <person name="Barry K."/>
            <person name="Miller A.N."/>
            <person name="Grigoriev I.V."/>
            <person name="Debuchy R."/>
            <person name="Gladieux P."/>
            <person name="Hiltunen Thoren M."/>
            <person name="Johannesson H."/>
        </authorList>
    </citation>
    <scope>NUCLEOTIDE SEQUENCE [LARGE SCALE GENOMIC DNA]</scope>
    <source>
        <strain evidence="4">CBS 284.82</strain>
    </source>
</reference>
<protein>
    <recommendedName>
        <fullName evidence="5">Galactose oxidase</fullName>
    </recommendedName>
</protein>
<dbReference type="GO" id="GO:0019760">
    <property type="term" value="P:glucosinolate metabolic process"/>
    <property type="evidence" value="ECO:0007669"/>
    <property type="project" value="UniProtKB-ARBA"/>
</dbReference>
<keyword evidence="4" id="KW-1185">Reference proteome</keyword>
<dbReference type="EMBL" id="MU854513">
    <property type="protein sequence ID" value="KAK4033720.1"/>
    <property type="molecule type" value="Genomic_DNA"/>
</dbReference>
<accession>A0AAN6SNK5</accession>
<dbReference type="PANTHER" id="PTHR47435:SF10">
    <property type="entry name" value="TIP ELONGATION ABERRANT PROTEIN 3"/>
    <property type="match status" value="1"/>
</dbReference>
<evidence type="ECO:0008006" key="5">
    <source>
        <dbReference type="Google" id="ProtNLM"/>
    </source>
</evidence>
<keyword evidence="1" id="KW-0677">Repeat</keyword>
<keyword evidence="2" id="KW-0408">Iron</keyword>